<keyword evidence="2" id="KW-1185">Reference proteome</keyword>
<dbReference type="EMBL" id="JAGIZQ010000005">
    <property type="protein sequence ID" value="KAH6627474.1"/>
    <property type="molecule type" value="Genomic_DNA"/>
</dbReference>
<evidence type="ECO:0000313" key="1">
    <source>
        <dbReference type="EMBL" id="KAH6627474.1"/>
    </source>
</evidence>
<proteinExistence type="predicted"/>
<reference evidence="1 2" key="1">
    <citation type="journal article" date="2021" name="Nat. Commun.">
        <title>Genetic determinants of endophytism in the Arabidopsis root mycobiome.</title>
        <authorList>
            <person name="Mesny F."/>
            <person name="Miyauchi S."/>
            <person name="Thiergart T."/>
            <person name="Pickel B."/>
            <person name="Atanasova L."/>
            <person name="Karlsson M."/>
            <person name="Huettel B."/>
            <person name="Barry K.W."/>
            <person name="Haridas S."/>
            <person name="Chen C."/>
            <person name="Bauer D."/>
            <person name="Andreopoulos W."/>
            <person name="Pangilinan J."/>
            <person name="LaButti K."/>
            <person name="Riley R."/>
            <person name="Lipzen A."/>
            <person name="Clum A."/>
            <person name="Drula E."/>
            <person name="Henrissat B."/>
            <person name="Kohler A."/>
            <person name="Grigoriev I.V."/>
            <person name="Martin F.M."/>
            <person name="Hacquard S."/>
        </authorList>
    </citation>
    <scope>NUCLEOTIDE SEQUENCE [LARGE SCALE GENOMIC DNA]</scope>
    <source>
        <strain evidence="1 2">MPI-SDFR-AT-0079</strain>
    </source>
</reference>
<sequence length="99" mass="10461">MKYTIALYSLLAVASAASLANRTPESADVVARHESHSHMGHGKNGTEDEPGLEKRRRRCRNRCPARVNTTSDATALLNLNVGVLVAGVAGAGVGAVFLY</sequence>
<comment type="caution">
    <text evidence="1">The sequence shown here is derived from an EMBL/GenBank/DDBJ whole genome shotgun (WGS) entry which is preliminary data.</text>
</comment>
<name>A0ACB7P0W1_9PEZI</name>
<accession>A0ACB7P0W1</accession>
<organism evidence="1 2">
    <name type="scientific">Chaetomium tenue</name>
    <dbReference type="NCBI Taxonomy" id="1854479"/>
    <lineage>
        <taxon>Eukaryota</taxon>
        <taxon>Fungi</taxon>
        <taxon>Dikarya</taxon>
        <taxon>Ascomycota</taxon>
        <taxon>Pezizomycotina</taxon>
        <taxon>Sordariomycetes</taxon>
        <taxon>Sordariomycetidae</taxon>
        <taxon>Sordariales</taxon>
        <taxon>Chaetomiaceae</taxon>
        <taxon>Chaetomium</taxon>
    </lineage>
</organism>
<gene>
    <name evidence="1" type="ORF">F5144DRAFT_575962</name>
</gene>
<dbReference type="Proteomes" id="UP000724584">
    <property type="component" value="Unassembled WGS sequence"/>
</dbReference>
<protein>
    <submittedName>
        <fullName evidence="1">Uncharacterized protein</fullName>
    </submittedName>
</protein>
<evidence type="ECO:0000313" key="2">
    <source>
        <dbReference type="Proteomes" id="UP000724584"/>
    </source>
</evidence>